<gene>
    <name evidence="3" type="ORF">JD108_02425</name>
    <name evidence="4" type="ORF">KDJ56_02425</name>
</gene>
<dbReference type="InterPro" id="IPR013222">
    <property type="entry name" value="Glyco_hyd_98_carb-bd"/>
</dbReference>
<name>A0A7T5ELK1_9BACL</name>
<sequence length="244" mass="26560">MMKKSKLGFVSGFLLGSIFFSGLTYAATQSIQVDFKPIKFMVNGQLRETNDAFLYKGVPYAPVTYVGTAAGKNVTWDANASTVTIGAPTAAVGSETRLSSLKYKMPYGYIATKSNVDNWDNGSFSAGGTIYDHGIGYTGIDVIANDRYPSTTRQVISVELNGKYKELSGVVAVDDHSPNKTDLIIWRIKGDGKVLHESPRMKASQSQLIHVNVTGVKVLELEMRKVAGNDKKDIYAFIGNALLR</sequence>
<evidence type="ECO:0000313" key="3">
    <source>
        <dbReference type="EMBL" id="QQE74857.1"/>
    </source>
</evidence>
<reference evidence="3 5" key="1">
    <citation type="submission" date="2020-12" db="EMBL/GenBank/DDBJ databases">
        <title>strain FJAT-54423T represents a novel species of the genus Brevibacillus.</title>
        <authorList>
            <person name="Tang R."/>
        </authorList>
    </citation>
    <scope>NUCLEOTIDE SEQUENCE [LARGE SCALE GENOMIC DNA]</scope>
    <source>
        <strain evidence="3 5">FJAT-54423</strain>
    </source>
</reference>
<dbReference type="EMBL" id="CP073708">
    <property type="protein sequence ID" value="QUO41941.1"/>
    <property type="molecule type" value="Genomic_DNA"/>
</dbReference>
<proteinExistence type="predicted"/>
<evidence type="ECO:0000313" key="5">
    <source>
        <dbReference type="Proteomes" id="UP000595847"/>
    </source>
</evidence>
<dbReference type="Proteomes" id="UP000677234">
    <property type="component" value="Chromosome"/>
</dbReference>
<dbReference type="AlphaFoldDB" id="A0A7T5ELK1"/>
<dbReference type="InterPro" id="IPR038637">
    <property type="entry name" value="NPCBM_sf"/>
</dbReference>
<protein>
    <submittedName>
        <fullName evidence="3">NPCBM/NEW2 domain-containing protein</fullName>
    </submittedName>
</protein>
<dbReference type="KEGG" id="bcop:JD108_02425"/>
<dbReference type="Gene3D" id="2.60.120.1060">
    <property type="entry name" value="NPCBM/NEW2 domain"/>
    <property type="match status" value="1"/>
</dbReference>
<evidence type="ECO:0000313" key="6">
    <source>
        <dbReference type="Proteomes" id="UP000677234"/>
    </source>
</evidence>
<keyword evidence="6" id="KW-1185">Reference proteome</keyword>
<dbReference type="SUPFAM" id="SSF49785">
    <property type="entry name" value="Galactose-binding domain-like"/>
    <property type="match status" value="1"/>
</dbReference>
<feature type="signal peptide" evidence="1">
    <location>
        <begin position="1"/>
        <end position="26"/>
    </location>
</feature>
<dbReference type="InterPro" id="IPR008979">
    <property type="entry name" value="Galactose-bd-like_sf"/>
</dbReference>
<dbReference type="Pfam" id="PF08305">
    <property type="entry name" value="NPCBM"/>
    <property type="match status" value="1"/>
</dbReference>
<dbReference type="Proteomes" id="UP000595847">
    <property type="component" value="Chromosome"/>
</dbReference>
<reference evidence="4" key="2">
    <citation type="submission" date="2021-04" db="EMBL/GenBank/DDBJ databases">
        <title>Brevibacillus composti FJAT-54423, complete genome.</title>
        <authorList>
            <person name="Tang R."/>
        </authorList>
    </citation>
    <scope>NUCLEOTIDE SEQUENCE</scope>
    <source>
        <strain evidence="4">FJAT-54424</strain>
    </source>
</reference>
<evidence type="ECO:0000313" key="4">
    <source>
        <dbReference type="EMBL" id="QUO41941.1"/>
    </source>
</evidence>
<keyword evidence="1" id="KW-0732">Signal</keyword>
<accession>A0A7T5ELK1</accession>
<evidence type="ECO:0000259" key="2">
    <source>
        <dbReference type="Pfam" id="PF08305"/>
    </source>
</evidence>
<dbReference type="EMBL" id="CP066308">
    <property type="protein sequence ID" value="QQE74857.1"/>
    <property type="molecule type" value="Genomic_DNA"/>
</dbReference>
<organism evidence="3 5">
    <name type="scientific">Brevibacillus composti</name>
    <dbReference type="NCBI Taxonomy" id="2796470"/>
    <lineage>
        <taxon>Bacteria</taxon>
        <taxon>Bacillati</taxon>
        <taxon>Bacillota</taxon>
        <taxon>Bacilli</taxon>
        <taxon>Bacillales</taxon>
        <taxon>Paenibacillaceae</taxon>
        <taxon>Brevibacillus</taxon>
    </lineage>
</organism>
<feature type="domain" description="Glycosyl hydrolase family 98 putative carbohydrate-binding module" evidence="2">
    <location>
        <begin position="99"/>
        <end position="237"/>
    </location>
</feature>
<feature type="chain" id="PRO_5032532044" evidence="1">
    <location>
        <begin position="27"/>
        <end position="244"/>
    </location>
</feature>
<evidence type="ECO:0000256" key="1">
    <source>
        <dbReference type="SAM" id="SignalP"/>
    </source>
</evidence>